<dbReference type="EMBL" id="LR786531">
    <property type="protein sequence ID" value="CAB3261904.1"/>
    <property type="molecule type" value="mRNA"/>
</dbReference>
<feature type="signal peptide" evidence="1">
    <location>
        <begin position="1"/>
        <end position="17"/>
    </location>
</feature>
<dbReference type="AlphaFoldDB" id="A0A6F9DHF9"/>
<gene>
    <name evidence="2" type="primary">LOC100177570-001</name>
</gene>
<feature type="chain" id="PRO_5026071025" evidence="1">
    <location>
        <begin position="18"/>
        <end position="339"/>
    </location>
</feature>
<sequence length="339" mass="39097">MLFRILLCVSLCRFAMAASATTDTKYDEKATYDMTHWGLPSPGEIPEIYRCLNHKNFKETVIQSRDTWVIVFTNGTLETSWRSLANFWKGAILFAEVKQHGSVMLMREIGLSAQIEAKIAVTINTQNIGVVFPHGGEKMKRKYKVCENTGMAIKHVLKGLPSEEVVLSSMKEREEFMYFAYLSATPQIPVFAIAESKDVGKLFLAYYRVLAYMFKDYFRFAIFRTDDDQDIFKDIFSDGEPITNLRVPTMTALIPNIKNQEISYDSFPFATEMMGSIDFMSCVYWLYIVNDQYRPDMPRPTHSSYEEEEAEMKAIAKMLKKRATMLNQCNEGELRKEEL</sequence>
<organism evidence="2">
    <name type="scientific">Phallusia mammillata</name>
    <dbReference type="NCBI Taxonomy" id="59560"/>
    <lineage>
        <taxon>Eukaryota</taxon>
        <taxon>Metazoa</taxon>
        <taxon>Chordata</taxon>
        <taxon>Tunicata</taxon>
        <taxon>Ascidiacea</taxon>
        <taxon>Phlebobranchia</taxon>
        <taxon>Ascidiidae</taxon>
        <taxon>Phallusia</taxon>
    </lineage>
</organism>
<evidence type="ECO:0000256" key="1">
    <source>
        <dbReference type="SAM" id="SignalP"/>
    </source>
</evidence>
<reference evidence="2" key="1">
    <citation type="submission" date="2020-04" db="EMBL/GenBank/DDBJ databases">
        <authorList>
            <person name="Neveu A P."/>
        </authorList>
    </citation>
    <scope>NUCLEOTIDE SEQUENCE</scope>
    <source>
        <tissue evidence="2">Whole embryo</tissue>
    </source>
</reference>
<protein>
    <submittedName>
        <fullName evidence="2">Uncharacterized protein LOC100177570</fullName>
    </submittedName>
</protein>
<keyword evidence="1" id="KW-0732">Signal</keyword>
<name>A0A6F9DHF9_9ASCI</name>
<evidence type="ECO:0000313" key="2">
    <source>
        <dbReference type="EMBL" id="CAB3261904.1"/>
    </source>
</evidence>
<accession>A0A6F9DHF9</accession>
<proteinExistence type="evidence at transcript level"/>